<feature type="transmembrane region" description="Helical" evidence="2">
    <location>
        <begin position="181"/>
        <end position="203"/>
    </location>
</feature>
<keyword evidence="2" id="KW-1133">Transmembrane helix</keyword>
<keyword evidence="2" id="KW-0472">Membrane</keyword>
<name>A0A8H5H8C1_9AGAR</name>
<evidence type="ECO:0000256" key="2">
    <source>
        <dbReference type="SAM" id="Phobius"/>
    </source>
</evidence>
<feature type="compositionally biased region" description="Low complexity" evidence="1">
    <location>
        <begin position="151"/>
        <end position="169"/>
    </location>
</feature>
<protein>
    <submittedName>
        <fullName evidence="4">Uncharacterized protein</fullName>
    </submittedName>
</protein>
<dbReference type="AlphaFoldDB" id="A0A8H5H8C1"/>
<evidence type="ECO:0000256" key="1">
    <source>
        <dbReference type="SAM" id="MobiDB-lite"/>
    </source>
</evidence>
<feature type="signal peptide" evidence="3">
    <location>
        <begin position="1"/>
        <end position="23"/>
    </location>
</feature>
<dbReference type="Proteomes" id="UP000518752">
    <property type="component" value="Unassembled WGS sequence"/>
</dbReference>
<organism evidence="4 5">
    <name type="scientific">Collybiopsis confluens</name>
    <dbReference type="NCBI Taxonomy" id="2823264"/>
    <lineage>
        <taxon>Eukaryota</taxon>
        <taxon>Fungi</taxon>
        <taxon>Dikarya</taxon>
        <taxon>Basidiomycota</taxon>
        <taxon>Agaricomycotina</taxon>
        <taxon>Agaricomycetes</taxon>
        <taxon>Agaricomycetidae</taxon>
        <taxon>Agaricales</taxon>
        <taxon>Marasmiineae</taxon>
        <taxon>Omphalotaceae</taxon>
        <taxon>Collybiopsis</taxon>
    </lineage>
</organism>
<keyword evidence="2" id="KW-0812">Transmembrane</keyword>
<feature type="chain" id="PRO_5034038438" evidence="3">
    <location>
        <begin position="24"/>
        <end position="303"/>
    </location>
</feature>
<evidence type="ECO:0000313" key="4">
    <source>
        <dbReference type="EMBL" id="KAF5378648.1"/>
    </source>
</evidence>
<keyword evidence="5" id="KW-1185">Reference proteome</keyword>
<feature type="region of interest" description="Disordered" evidence="1">
    <location>
        <begin position="151"/>
        <end position="177"/>
    </location>
</feature>
<dbReference type="OrthoDB" id="5348716at2759"/>
<keyword evidence="3" id="KW-0732">Signal</keyword>
<proteinExistence type="predicted"/>
<sequence>MHTKFHSRFLILLIPSLILRVSAVCDEATFGIGNLQSLSNGTNRWPFFDHSCNTVHFVDLKLAQNPCTGGIFTCTPAPILFKSYINQTDKSKYTCEKDSTPEICNSVPISVCCSKEGSVDIITQLISTFATPPTSTLPNSISLTSPTSTLPNSISLTSPPSTSTSTSPPGVGGSRKHSTTAAVAGGILGGLAVLTLLISVTLVRCRRLQRATWKQRAQEIEVYAPGVLSTPYDVTIVPTIHKSEKKKSLFQGPDAVQSGDGGQRKSKQTKQHDKQLPTKIPLSARKSTGVDVTLALKGSPPPM</sequence>
<feature type="region of interest" description="Disordered" evidence="1">
    <location>
        <begin position="245"/>
        <end position="303"/>
    </location>
</feature>
<evidence type="ECO:0000256" key="3">
    <source>
        <dbReference type="SAM" id="SignalP"/>
    </source>
</evidence>
<evidence type="ECO:0000313" key="5">
    <source>
        <dbReference type="Proteomes" id="UP000518752"/>
    </source>
</evidence>
<dbReference type="EMBL" id="JAACJN010000075">
    <property type="protein sequence ID" value="KAF5378648.1"/>
    <property type="molecule type" value="Genomic_DNA"/>
</dbReference>
<accession>A0A8H5H8C1</accession>
<reference evidence="4 5" key="1">
    <citation type="journal article" date="2020" name="ISME J.">
        <title>Uncovering the hidden diversity of litter-decomposition mechanisms in mushroom-forming fungi.</title>
        <authorList>
            <person name="Floudas D."/>
            <person name="Bentzer J."/>
            <person name="Ahren D."/>
            <person name="Johansson T."/>
            <person name="Persson P."/>
            <person name="Tunlid A."/>
        </authorList>
    </citation>
    <scope>NUCLEOTIDE SEQUENCE [LARGE SCALE GENOMIC DNA]</scope>
    <source>
        <strain evidence="4 5">CBS 406.79</strain>
    </source>
</reference>
<comment type="caution">
    <text evidence="4">The sequence shown here is derived from an EMBL/GenBank/DDBJ whole genome shotgun (WGS) entry which is preliminary data.</text>
</comment>
<gene>
    <name evidence="4" type="ORF">D9757_009536</name>
</gene>